<feature type="domain" description="Protein ENHANCED DISEASE RESISTANCE 2 C-terminal" evidence="2">
    <location>
        <begin position="328"/>
        <end position="572"/>
    </location>
</feature>
<dbReference type="Gramene" id="Mp3g09980.2">
    <property type="protein sequence ID" value="Mp3g09980.2.cds"/>
    <property type="gene ID" value="Mp3g09980"/>
</dbReference>
<sequence>MGGCVSTPGKSKRRRTRNAFAKARRGSRGSANFVIPVNQSSLDVANHKYEIGHNAKREFADGGPGNAFLLERPVQQVNANGHGHPYLDHQHSGAGNSHEFSNSAGNSLSYPSNNATAGHRPSIAELQVGMAQADKHFGVSSGKVISSTYHANDEGIPNGIAALTGTTPESFKVGSKSLDRSPRKSFQSTSAEEKSIANRGKFEKSVSDLPGRKVIISDTSSGRNSAPVAPSVTGGSPKASEYRGVFDNMCIPRLRTTMTQSRSRPISPRNFKKKSSLMRFSFKRHTSTEQHDDHEDDPDSSARYFIERPLAGSQVPRCSSDKPVDGCWSEVEPSVFKLRGKHYSKDKKKFAAPNYSLFVPIGVDLFMSSQKLDHIAQYVELPSQDVALGADTLPGVFIVNVQLPLYPPAIFMGDGNGDGLSLVLYFKLSEESVKQAPTFVKDMLRKFVTDEVEKVKAFVGESHHPFRDRLKVVARLVNPEEIHFSGAEKKLLVNYNEKPVLSRPQHFFYRGANYLEVDLDVHRFSYIARKGFDTFRERLKHCVLDIGLTLQATKQDELPEQVLAAVRLHKLDFGDYKVMQAGSTVASVKSEDVNGVPGSP</sequence>
<dbReference type="PANTHER" id="PTHR31558:SF3">
    <property type="entry name" value="CW14 PROTEIN"/>
    <property type="match status" value="1"/>
</dbReference>
<feature type="region of interest" description="Disordered" evidence="1">
    <location>
        <begin position="1"/>
        <end position="27"/>
    </location>
</feature>
<reference evidence="4" key="1">
    <citation type="journal article" date="2017" name="Cell">
        <title>Insights into land plant evolution garnered from the Marchantia polymorpha genome.</title>
        <authorList>
            <person name="Bowman J.L."/>
            <person name="Kohchi T."/>
            <person name="Yamato K.T."/>
            <person name="Jenkins J."/>
            <person name="Shu S."/>
            <person name="Ishizaki K."/>
            <person name="Yamaoka S."/>
            <person name="Nishihama R."/>
            <person name="Nakamura Y."/>
            <person name="Berger F."/>
            <person name="Adam C."/>
            <person name="Aki S.S."/>
            <person name="Althoff F."/>
            <person name="Araki T."/>
            <person name="Arteaga-Vazquez M.A."/>
            <person name="Balasubrmanian S."/>
            <person name="Barry K."/>
            <person name="Bauer D."/>
            <person name="Boehm C.R."/>
            <person name="Briginshaw L."/>
            <person name="Caballero-Perez J."/>
            <person name="Catarino B."/>
            <person name="Chen F."/>
            <person name="Chiyoda S."/>
            <person name="Chovatia M."/>
            <person name="Davies K.M."/>
            <person name="Delmans M."/>
            <person name="Demura T."/>
            <person name="Dierschke T."/>
            <person name="Dolan L."/>
            <person name="Dorantes-Acosta A.E."/>
            <person name="Eklund D.M."/>
            <person name="Florent S.N."/>
            <person name="Flores-Sandoval E."/>
            <person name="Fujiyama A."/>
            <person name="Fukuzawa H."/>
            <person name="Galik B."/>
            <person name="Grimanelli D."/>
            <person name="Grimwood J."/>
            <person name="Grossniklaus U."/>
            <person name="Hamada T."/>
            <person name="Haseloff J."/>
            <person name="Hetherington A.J."/>
            <person name="Higo A."/>
            <person name="Hirakawa Y."/>
            <person name="Hundley H.N."/>
            <person name="Ikeda Y."/>
            <person name="Inoue K."/>
            <person name="Inoue S.I."/>
            <person name="Ishida S."/>
            <person name="Jia Q."/>
            <person name="Kakita M."/>
            <person name="Kanazawa T."/>
            <person name="Kawai Y."/>
            <person name="Kawashima T."/>
            <person name="Kennedy M."/>
            <person name="Kinose K."/>
            <person name="Kinoshita T."/>
            <person name="Kohara Y."/>
            <person name="Koide E."/>
            <person name="Komatsu K."/>
            <person name="Kopischke S."/>
            <person name="Kubo M."/>
            <person name="Kyozuka J."/>
            <person name="Lagercrantz U."/>
            <person name="Lin S.S."/>
            <person name="Lindquist E."/>
            <person name="Lipzen A.M."/>
            <person name="Lu C.W."/>
            <person name="De Luna E."/>
            <person name="Martienssen R.A."/>
            <person name="Minamino N."/>
            <person name="Mizutani M."/>
            <person name="Mizutani M."/>
            <person name="Mochizuki N."/>
            <person name="Monte I."/>
            <person name="Mosher R."/>
            <person name="Nagasaki H."/>
            <person name="Nakagami H."/>
            <person name="Naramoto S."/>
            <person name="Nishitani K."/>
            <person name="Ohtani M."/>
            <person name="Okamoto T."/>
            <person name="Okumura M."/>
            <person name="Phillips J."/>
            <person name="Pollak B."/>
            <person name="Reinders A."/>
            <person name="Rovekamp M."/>
            <person name="Sano R."/>
            <person name="Sawa S."/>
            <person name="Schmid M.W."/>
            <person name="Shirakawa M."/>
            <person name="Solano R."/>
            <person name="Spunde A."/>
            <person name="Suetsugu N."/>
            <person name="Sugano S."/>
            <person name="Sugiyama A."/>
            <person name="Sun R."/>
            <person name="Suzuki Y."/>
            <person name="Takenaka M."/>
            <person name="Takezawa D."/>
            <person name="Tomogane H."/>
            <person name="Tsuzuki M."/>
            <person name="Ueda T."/>
            <person name="Umeda M."/>
            <person name="Ward J.M."/>
            <person name="Watanabe Y."/>
            <person name="Yazaki K."/>
            <person name="Yokoyama R."/>
            <person name="Yoshitake Y."/>
            <person name="Yotsui I."/>
            <person name="Zachgo S."/>
            <person name="Schmutz J."/>
        </authorList>
    </citation>
    <scope>NUCLEOTIDE SEQUENCE [LARGE SCALE GENOMIC DNA]</scope>
    <source>
        <strain evidence="4">Tak-1</strain>
    </source>
</reference>
<dbReference type="Proteomes" id="UP000244005">
    <property type="component" value="Unassembled WGS sequence"/>
</dbReference>
<dbReference type="EMBL" id="KZ772757">
    <property type="protein sequence ID" value="PTQ33807.1"/>
    <property type="molecule type" value="Genomic_DNA"/>
</dbReference>
<feature type="compositionally biased region" description="Basic residues" evidence="1">
    <location>
        <begin position="10"/>
        <end position="27"/>
    </location>
</feature>
<organism evidence="3 4">
    <name type="scientific">Marchantia polymorpha</name>
    <name type="common">Common liverwort</name>
    <name type="synonym">Marchantia aquatica</name>
    <dbReference type="NCBI Taxonomy" id="3197"/>
    <lineage>
        <taxon>Eukaryota</taxon>
        <taxon>Viridiplantae</taxon>
        <taxon>Streptophyta</taxon>
        <taxon>Embryophyta</taxon>
        <taxon>Marchantiophyta</taxon>
        <taxon>Marchantiopsida</taxon>
        <taxon>Marchantiidae</taxon>
        <taxon>Marchantiales</taxon>
        <taxon>Marchantiaceae</taxon>
        <taxon>Marchantia</taxon>
    </lineage>
</organism>
<gene>
    <name evidence="3" type="ORF">MARPO_0085s0029</name>
</gene>
<evidence type="ECO:0000256" key="1">
    <source>
        <dbReference type="SAM" id="MobiDB-lite"/>
    </source>
</evidence>
<evidence type="ECO:0000259" key="2">
    <source>
        <dbReference type="Pfam" id="PF07059"/>
    </source>
</evidence>
<evidence type="ECO:0000313" key="4">
    <source>
        <dbReference type="Proteomes" id="UP000244005"/>
    </source>
</evidence>
<feature type="region of interest" description="Disordered" evidence="1">
    <location>
        <begin position="78"/>
        <end position="118"/>
    </location>
</feature>
<keyword evidence="4" id="KW-1185">Reference proteome</keyword>
<feature type="compositionally biased region" description="Basic and acidic residues" evidence="1">
    <location>
        <begin position="191"/>
        <end position="204"/>
    </location>
</feature>
<dbReference type="OrthoDB" id="9970435at2759"/>
<evidence type="ECO:0000313" key="3">
    <source>
        <dbReference type="EMBL" id="PTQ33807.1"/>
    </source>
</evidence>
<feature type="region of interest" description="Disordered" evidence="1">
    <location>
        <begin position="171"/>
        <end position="204"/>
    </location>
</feature>
<proteinExistence type="predicted"/>
<accession>A0A2R6WIX1</accession>
<feature type="compositionally biased region" description="Polar residues" evidence="1">
    <location>
        <begin position="93"/>
        <end position="116"/>
    </location>
</feature>
<name>A0A2R6WIX1_MARPO</name>
<dbReference type="InterPro" id="IPR009769">
    <property type="entry name" value="EDR2_C"/>
</dbReference>
<dbReference type="Pfam" id="PF07059">
    <property type="entry name" value="EDR2_C"/>
    <property type="match status" value="1"/>
</dbReference>
<protein>
    <recommendedName>
        <fullName evidence="2">Protein ENHANCED DISEASE RESISTANCE 2 C-terminal domain-containing protein</fullName>
    </recommendedName>
</protein>
<dbReference type="PANTHER" id="PTHR31558">
    <property type="entry name" value="CW14 PROTEIN"/>
    <property type="match status" value="1"/>
</dbReference>
<dbReference type="AlphaFoldDB" id="A0A2R6WIX1"/>
<feature type="region of interest" description="Disordered" evidence="1">
    <location>
        <begin position="217"/>
        <end position="239"/>
    </location>
</feature>